<evidence type="ECO:0000256" key="11">
    <source>
        <dbReference type="SAM" id="Phobius"/>
    </source>
</evidence>
<dbReference type="CDD" id="cd00082">
    <property type="entry name" value="HisKA"/>
    <property type="match status" value="1"/>
</dbReference>
<dbReference type="Pfam" id="PF02518">
    <property type="entry name" value="HATPase_c"/>
    <property type="match status" value="1"/>
</dbReference>
<gene>
    <name evidence="14" type="ORF">JOF54_000837</name>
</gene>
<evidence type="ECO:0000256" key="9">
    <source>
        <dbReference type="ARBA" id="ARBA00023012"/>
    </source>
</evidence>
<dbReference type="SMART" id="SM00388">
    <property type="entry name" value="HisKA"/>
    <property type="match status" value="1"/>
</dbReference>
<feature type="domain" description="Histidine kinase" evidence="12">
    <location>
        <begin position="144"/>
        <end position="354"/>
    </location>
</feature>
<dbReference type="Gene3D" id="1.10.287.130">
    <property type="match status" value="1"/>
</dbReference>
<evidence type="ECO:0000256" key="5">
    <source>
        <dbReference type="ARBA" id="ARBA00022679"/>
    </source>
</evidence>
<evidence type="ECO:0000256" key="7">
    <source>
        <dbReference type="ARBA" id="ARBA00022777"/>
    </source>
</evidence>
<keyword evidence="5" id="KW-0808">Transferase</keyword>
<dbReference type="RefSeq" id="WP_210053266.1">
    <property type="nucleotide sequence ID" value="NZ_BAAAMH010000043.1"/>
</dbReference>
<dbReference type="Gene3D" id="6.10.340.10">
    <property type="match status" value="1"/>
</dbReference>
<accession>A0ABS4Z4F2</accession>
<keyword evidence="10 11" id="KW-0472">Membrane</keyword>
<dbReference type="SUPFAM" id="SSF47384">
    <property type="entry name" value="Homodimeric domain of signal transducing histidine kinase"/>
    <property type="match status" value="1"/>
</dbReference>
<dbReference type="PANTHER" id="PTHR45436">
    <property type="entry name" value="SENSOR HISTIDINE KINASE YKOH"/>
    <property type="match status" value="1"/>
</dbReference>
<name>A0ABS4Z4F2_9ACTN</name>
<feature type="domain" description="HAMP" evidence="13">
    <location>
        <begin position="83"/>
        <end position="136"/>
    </location>
</feature>
<evidence type="ECO:0000256" key="1">
    <source>
        <dbReference type="ARBA" id="ARBA00000085"/>
    </source>
</evidence>
<sequence length="361" mass="37967">MNPTTRVSASLAGAVLVGALVAAGYGPLDATLGQLREACLADAGGGVPGGWCSTLVRYPNRLPVLVLLAVLAAVAALGLLVARWCLRPVGELVGVVQRLGPANLGHRLDWGRRRDSLGRLGRALDALMDRISTGYDNQRRFAANASHELRTPLAVQRTLIEVSLAEPLTGDQLDLLTRQLLATNERNERLVEGLLVLAEAEQVPIGHAPLRLDEVAASVVEAFGERAAAHGVTLTLSAAPTTVDGERVLVERLVTNLVQNAVLYNLPQDGRVEVHVGDGAVTVANTGPQVPAEDVDALFEPFRRGRGQRLDQSDGAGLGLTITRAIAAAHHATTSAGRGLDGGLRIRVTFPVHRPEAGPAS</sequence>
<feature type="transmembrane region" description="Helical" evidence="11">
    <location>
        <begin position="64"/>
        <end position="82"/>
    </location>
</feature>
<organism evidence="14 15">
    <name type="scientific">Microlunatus capsulatus</name>
    <dbReference type="NCBI Taxonomy" id="99117"/>
    <lineage>
        <taxon>Bacteria</taxon>
        <taxon>Bacillati</taxon>
        <taxon>Actinomycetota</taxon>
        <taxon>Actinomycetes</taxon>
        <taxon>Propionibacteriales</taxon>
        <taxon>Propionibacteriaceae</taxon>
        <taxon>Microlunatus</taxon>
    </lineage>
</organism>
<dbReference type="InterPro" id="IPR003594">
    <property type="entry name" value="HATPase_dom"/>
</dbReference>
<dbReference type="PRINTS" id="PR00344">
    <property type="entry name" value="BCTRLSENSOR"/>
</dbReference>
<evidence type="ECO:0000256" key="3">
    <source>
        <dbReference type="ARBA" id="ARBA00012438"/>
    </source>
</evidence>
<dbReference type="InterPro" id="IPR003661">
    <property type="entry name" value="HisK_dim/P_dom"/>
</dbReference>
<evidence type="ECO:0000313" key="14">
    <source>
        <dbReference type="EMBL" id="MBP2415915.1"/>
    </source>
</evidence>
<dbReference type="InterPro" id="IPR050428">
    <property type="entry name" value="TCS_sensor_his_kinase"/>
</dbReference>
<dbReference type="SMART" id="SM00304">
    <property type="entry name" value="HAMP"/>
    <property type="match status" value="1"/>
</dbReference>
<protein>
    <recommendedName>
        <fullName evidence="3">histidine kinase</fullName>
        <ecNumber evidence="3">2.7.13.3</ecNumber>
    </recommendedName>
</protein>
<evidence type="ECO:0000256" key="8">
    <source>
        <dbReference type="ARBA" id="ARBA00022989"/>
    </source>
</evidence>
<dbReference type="InterPro" id="IPR036890">
    <property type="entry name" value="HATPase_C_sf"/>
</dbReference>
<dbReference type="EMBL" id="JAGIOB010000001">
    <property type="protein sequence ID" value="MBP2415915.1"/>
    <property type="molecule type" value="Genomic_DNA"/>
</dbReference>
<keyword evidence="9" id="KW-0902">Two-component regulatory system</keyword>
<dbReference type="Gene3D" id="3.30.565.10">
    <property type="entry name" value="Histidine kinase-like ATPase, C-terminal domain"/>
    <property type="match status" value="1"/>
</dbReference>
<comment type="subcellular location">
    <subcellularLocation>
        <location evidence="2">Cell membrane</location>
    </subcellularLocation>
</comment>
<evidence type="ECO:0000313" key="15">
    <source>
        <dbReference type="Proteomes" id="UP000758168"/>
    </source>
</evidence>
<dbReference type="SUPFAM" id="SSF55874">
    <property type="entry name" value="ATPase domain of HSP90 chaperone/DNA topoisomerase II/histidine kinase"/>
    <property type="match status" value="1"/>
</dbReference>
<dbReference type="PROSITE" id="PS50885">
    <property type="entry name" value="HAMP"/>
    <property type="match status" value="1"/>
</dbReference>
<comment type="caution">
    <text evidence="14">The sequence shown here is derived from an EMBL/GenBank/DDBJ whole genome shotgun (WGS) entry which is preliminary data.</text>
</comment>
<dbReference type="SMART" id="SM00387">
    <property type="entry name" value="HATPase_c"/>
    <property type="match status" value="1"/>
</dbReference>
<evidence type="ECO:0000259" key="12">
    <source>
        <dbReference type="PROSITE" id="PS50109"/>
    </source>
</evidence>
<dbReference type="Pfam" id="PF00672">
    <property type="entry name" value="HAMP"/>
    <property type="match status" value="1"/>
</dbReference>
<evidence type="ECO:0000256" key="2">
    <source>
        <dbReference type="ARBA" id="ARBA00004236"/>
    </source>
</evidence>
<proteinExistence type="predicted"/>
<keyword evidence="8 11" id="KW-1133">Transmembrane helix</keyword>
<dbReference type="InterPro" id="IPR003660">
    <property type="entry name" value="HAMP_dom"/>
</dbReference>
<keyword evidence="7 14" id="KW-0418">Kinase</keyword>
<dbReference type="InterPro" id="IPR005467">
    <property type="entry name" value="His_kinase_dom"/>
</dbReference>
<keyword evidence="15" id="KW-1185">Reference proteome</keyword>
<dbReference type="PROSITE" id="PS50109">
    <property type="entry name" value="HIS_KIN"/>
    <property type="match status" value="1"/>
</dbReference>
<evidence type="ECO:0000256" key="6">
    <source>
        <dbReference type="ARBA" id="ARBA00022692"/>
    </source>
</evidence>
<dbReference type="PANTHER" id="PTHR45436:SF5">
    <property type="entry name" value="SENSOR HISTIDINE KINASE TRCS"/>
    <property type="match status" value="1"/>
</dbReference>
<keyword evidence="6 11" id="KW-0812">Transmembrane</keyword>
<dbReference type="InterPro" id="IPR036097">
    <property type="entry name" value="HisK_dim/P_sf"/>
</dbReference>
<evidence type="ECO:0000256" key="10">
    <source>
        <dbReference type="ARBA" id="ARBA00023136"/>
    </source>
</evidence>
<dbReference type="Proteomes" id="UP000758168">
    <property type="component" value="Unassembled WGS sequence"/>
</dbReference>
<dbReference type="SUPFAM" id="SSF158472">
    <property type="entry name" value="HAMP domain-like"/>
    <property type="match status" value="1"/>
</dbReference>
<reference evidence="14 15" key="1">
    <citation type="submission" date="2021-03" db="EMBL/GenBank/DDBJ databases">
        <title>Sequencing the genomes of 1000 actinobacteria strains.</title>
        <authorList>
            <person name="Klenk H.-P."/>
        </authorList>
    </citation>
    <scope>NUCLEOTIDE SEQUENCE [LARGE SCALE GENOMIC DNA]</scope>
    <source>
        <strain evidence="14 15">DSM 12936</strain>
    </source>
</reference>
<dbReference type="InterPro" id="IPR004358">
    <property type="entry name" value="Sig_transdc_His_kin-like_C"/>
</dbReference>
<dbReference type="Pfam" id="PF00512">
    <property type="entry name" value="HisKA"/>
    <property type="match status" value="1"/>
</dbReference>
<evidence type="ECO:0000259" key="13">
    <source>
        <dbReference type="PROSITE" id="PS50885"/>
    </source>
</evidence>
<keyword evidence="4" id="KW-0597">Phosphoprotein</keyword>
<dbReference type="EC" id="2.7.13.3" evidence="3"/>
<comment type="catalytic activity">
    <reaction evidence="1">
        <text>ATP + protein L-histidine = ADP + protein N-phospho-L-histidine.</text>
        <dbReference type="EC" id="2.7.13.3"/>
    </reaction>
</comment>
<evidence type="ECO:0000256" key="4">
    <source>
        <dbReference type="ARBA" id="ARBA00022553"/>
    </source>
</evidence>
<dbReference type="GO" id="GO:0016301">
    <property type="term" value="F:kinase activity"/>
    <property type="evidence" value="ECO:0007669"/>
    <property type="project" value="UniProtKB-KW"/>
</dbReference>
<dbReference type="CDD" id="cd06225">
    <property type="entry name" value="HAMP"/>
    <property type="match status" value="1"/>
</dbReference>